<name>A0A377PGZ3_HAFAL</name>
<protein>
    <submittedName>
        <fullName evidence="1">Uncharacterized protein</fullName>
    </submittedName>
</protein>
<dbReference type="Proteomes" id="UP000254821">
    <property type="component" value="Unassembled WGS sequence"/>
</dbReference>
<proteinExistence type="predicted"/>
<organism evidence="1 2">
    <name type="scientific">Hafnia alvei</name>
    <dbReference type="NCBI Taxonomy" id="569"/>
    <lineage>
        <taxon>Bacteria</taxon>
        <taxon>Pseudomonadati</taxon>
        <taxon>Pseudomonadota</taxon>
        <taxon>Gammaproteobacteria</taxon>
        <taxon>Enterobacterales</taxon>
        <taxon>Hafniaceae</taxon>
        <taxon>Hafnia</taxon>
    </lineage>
</organism>
<evidence type="ECO:0000313" key="1">
    <source>
        <dbReference type="EMBL" id="STQ79194.1"/>
    </source>
</evidence>
<reference evidence="1 2" key="1">
    <citation type="submission" date="2018-06" db="EMBL/GenBank/DDBJ databases">
        <authorList>
            <consortium name="Pathogen Informatics"/>
            <person name="Doyle S."/>
        </authorList>
    </citation>
    <scope>NUCLEOTIDE SEQUENCE [LARGE SCALE GENOMIC DNA]</scope>
    <source>
        <strain evidence="1 2">NCTC8105</strain>
    </source>
</reference>
<dbReference type="RefSeq" id="WP_043491581.1">
    <property type="nucleotide sequence ID" value="NZ_CP139992.1"/>
</dbReference>
<sequence length="77" mass="8620">MPNTYIYHTDSNVLLGLQRSLDLMNCTQLILNSGDKKMQMYVQSLVDVAQELTQQAVNALDFGEQPQNKDEQGVCNG</sequence>
<dbReference type="AlphaFoldDB" id="A0A377PGZ3"/>
<evidence type="ECO:0000313" key="2">
    <source>
        <dbReference type="Proteomes" id="UP000254821"/>
    </source>
</evidence>
<dbReference type="EMBL" id="UGHP01000001">
    <property type="protein sequence ID" value="STQ79194.1"/>
    <property type="molecule type" value="Genomic_DNA"/>
</dbReference>
<accession>A0A377PGZ3</accession>
<gene>
    <name evidence="1" type="ORF">NCTC8105_01263</name>
</gene>